<protein>
    <submittedName>
        <fullName evidence="1">Uncharacterized protein</fullName>
    </submittedName>
</protein>
<evidence type="ECO:0000313" key="2">
    <source>
        <dbReference type="Proteomes" id="UP000078240"/>
    </source>
</evidence>
<sequence>MKVICHGRFDVLSAPPRRQDLPNDGRQKLHVVAAGRLPLGKYARSGTRSDALVYATTRDL</sequence>
<name>A0A179G0Y4_PURLI</name>
<evidence type="ECO:0000313" key="1">
    <source>
        <dbReference type="EMBL" id="OAQ71555.1"/>
    </source>
</evidence>
<reference evidence="1 2" key="1">
    <citation type="submission" date="2016-01" db="EMBL/GenBank/DDBJ databases">
        <title>Biosynthesis of antibiotic leucinostatins and their inhibition on Phytophthora in bio-control Purpureocillium lilacinum.</title>
        <authorList>
            <person name="Wang G."/>
            <person name="Liu Z."/>
            <person name="Lin R."/>
            <person name="Li E."/>
            <person name="Mao Z."/>
            <person name="Ling J."/>
            <person name="Yin W."/>
            <person name="Xie B."/>
        </authorList>
    </citation>
    <scope>NUCLEOTIDE SEQUENCE [LARGE SCALE GENOMIC DNA]</scope>
    <source>
        <strain evidence="1">PLBJ-1</strain>
    </source>
</reference>
<gene>
    <name evidence="1" type="ORF">VFPBJ_10334</name>
</gene>
<proteinExistence type="predicted"/>
<dbReference type="Proteomes" id="UP000078240">
    <property type="component" value="Unassembled WGS sequence"/>
</dbReference>
<comment type="caution">
    <text evidence="1">The sequence shown here is derived from an EMBL/GenBank/DDBJ whole genome shotgun (WGS) entry which is preliminary data.</text>
</comment>
<dbReference type="EMBL" id="LSBH01000010">
    <property type="protein sequence ID" value="OAQ71555.1"/>
    <property type="molecule type" value="Genomic_DNA"/>
</dbReference>
<accession>A0A179G0Y4</accession>
<organism evidence="1 2">
    <name type="scientific">Purpureocillium lilacinum</name>
    <name type="common">Paecilomyces lilacinus</name>
    <dbReference type="NCBI Taxonomy" id="33203"/>
    <lineage>
        <taxon>Eukaryota</taxon>
        <taxon>Fungi</taxon>
        <taxon>Dikarya</taxon>
        <taxon>Ascomycota</taxon>
        <taxon>Pezizomycotina</taxon>
        <taxon>Sordariomycetes</taxon>
        <taxon>Hypocreomycetidae</taxon>
        <taxon>Hypocreales</taxon>
        <taxon>Ophiocordycipitaceae</taxon>
        <taxon>Purpureocillium</taxon>
    </lineage>
</organism>
<dbReference type="AlphaFoldDB" id="A0A179G0Y4"/>